<evidence type="ECO:0000313" key="1">
    <source>
        <dbReference type="EMBL" id="ASF48156.1"/>
    </source>
</evidence>
<organism evidence="1 2">
    <name type="scientific">Methylovulum psychrotolerans</name>
    <dbReference type="NCBI Taxonomy" id="1704499"/>
    <lineage>
        <taxon>Bacteria</taxon>
        <taxon>Pseudomonadati</taxon>
        <taxon>Pseudomonadota</taxon>
        <taxon>Gammaproteobacteria</taxon>
        <taxon>Methylococcales</taxon>
        <taxon>Methylococcaceae</taxon>
        <taxon>Methylovulum</taxon>
    </lineage>
</organism>
<dbReference type="RefSeq" id="WP_088621026.1">
    <property type="nucleotide sequence ID" value="NZ_CP022129.1"/>
</dbReference>
<protein>
    <submittedName>
        <fullName evidence="1">Uncharacterized protein</fullName>
    </submittedName>
</protein>
<dbReference type="Proteomes" id="UP000197019">
    <property type="component" value="Chromosome"/>
</dbReference>
<dbReference type="AlphaFoldDB" id="A0A1Z4C3N2"/>
<proteinExistence type="predicted"/>
<gene>
    <name evidence="1" type="ORF">CEK71_19970</name>
</gene>
<dbReference type="KEGG" id="mpsy:CEK71_19970"/>
<dbReference type="OrthoDB" id="6694697at2"/>
<name>A0A1Z4C3N2_9GAMM</name>
<evidence type="ECO:0000313" key="2">
    <source>
        <dbReference type="Proteomes" id="UP000197019"/>
    </source>
</evidence>
<accession>A0A1Z4C3N2</accession>
<dbReference type="EMBL" id="CP022129">
    <property type="protein sequence ID" value="ASF48156.1"/>
    <property type="molecule type" value="Genomic_DNA"/>
</dbReference>
<sequence length="110" mass="12474">MSDQDSQAANSFYREVRYFAETVKPLQGAVYYQVLPDEVWDMSLVSQRVYGRRDEFLAVLAAAGLGGFDEALPMKVLVLPNPAQLDQLKRRTGFESIAEFREDGKPVWVN</sequence>
<reference evidence="1 2" key="1">
    <citation type="submission" date="2017-06" db="EMBL/GenBank/DDBJ databases">
        <title>Genome Sequencing of the methanotroph Methylovulum psychrotolerants str. HV10-M2 isolated from a high-altitude environment.</title>
        <authorList>
            <person name="Mateos-Rivera A."/>
        </authorList>
    </citation>
    <scope>NUCLEOTIDE SEQUENCE [LARGE SCALE GENOMIC DNA]</scope>
    <source>
        <strain evidence="1 2">HV10_M2</strain>
    </source>
</reference>
<keyword evidence="2" id="KW-1185">Reference proteome</keyword>